<reference evidence="2" key="1">
    <citation type="submission" date="2022-11" db="EMBL/GenBank/DDBJ databases">
        <title>Biodiversity and phylogenetic relationships of bacteria.</title>
        <authorList>
            <person name="Machado R.A.R."/>
            <person name="Bhat A."/>
            <person name="Loulou A."/>
            <person name="Kallel S."/>
        </authorList>
    </citation>
    <scope>NUCLEOTIDE SEQUENCE</scope>
    <source>
        <strain evidence="2">K-TC2</strain>
    </source>
</reference>
<keyword evidence="3" id="KW-1185">Reference proteome</keyword>
<evidence type="ECO:0000313" key="2">
    <source>
        <dbReference type="EMBL" id="MCX5567959.1"/>
    </source>
</evidence>
<protein>
    <submittedName>
        <fullName evidence="2">Uncharacterized protein</fullName>
    </submittedName>
</protein>
<organism evidence="2 3">
    <name type="scientific">Kaistia nematophila</name>
    <dbReference type="NCBI Taxonomy" id="2994654"/>
    <lineage>
        <taxon>Bacteria</taxon>
        <taxon>Pseudomonadati</taxon>
        <taxon>Pseudomonadota</taxon>
        <taxon>Alphaproteobacteria</taxon>
        <taxon>Hyphomicrobiales</taxon>
        <taxon>Kaistiaceae</taxon>
        <taxon>Kaistia</taxon>
    </lineage>
</organism>
<dbReference type="RefSeq" id="WP_266336923.1">
    <property type="nucleotide sequence ID" value="NZ_JAPKNK010000001.1"/>
</dbReference>
<keyword evidence="1" id="KW-0812">Transmembrane</keyword>
<dbReference type="EMBL" id="JAPKNK010000001">
    <property type="protein sequence ID" value="MCX5567959.1"/>
    <property type="molecule type" value="Genomic_DNA"/>
</dbReference>
<feature type="transmembrane region" description="Helical" evidence="1">
    <location>
        <begin position="7"/>
        <end position="27"/>
    </location>
</feature>
<sequence length="136" mass="14172">MGAIRAGAIYFLIVFAIGFVLGSARVLLLEPRIGALAAVAIELPLMLAAAWIVCGGILRRSQVRARRGADLGMGAVALLLLLAAEFALGHFGFGRDMTALFAAYGRSPGLLGLAGQIGFAAIPAVRCRWLSSRGHP</sequence>
<keyword evidence="1" id="KW-0472">Membrane</keyword>
<dbReference type="Proteomes" id="UP001144805">
    <property type="component" value="Unassembled WGS sequence"/>
</dbReference>
<gene>
    <name evidence="2" type="ORF">OSH07_02000</name>
</gene>
<accession>A0A9X3DYG3</accession>
<proteinExistence type="predicted"/>
<feature type="transmembrane region" description="Helical" evidence="1">
    <location>
        <begin position="33"/>
        <end position="58"/>
    </location>
</feature>
<keyword evidence="1" id="KW-1133">Transmembrane helix</keyword>
<dbReference type="AlphaFoldDB" id="A0A9X3DYG3"/>
<name>A0A9X3DYG3_9HYPH</name>
<evidence type="ECO:0000313" key="3">
    <source>
        <dbReference type="Proteomes" id="UP001144805"/>
    </source>
</evidence>
<comment type="caution">
    <text evidence="2">The sequence shown here is derived from an EMBL/GenBank/DDBJ whole genome shotgun (WGS) entry which is preliminary data.</text>
</comment>
<feature type="transmembrane region" description="Helical" evidence="1">
    <location>
        <begin position="70"/>
        <end position="88"/>
    </location>
</feature>
<evidence type="ECO:0000256" key="1">
    <source>
        <dbReference type="SAM" id="Phobius"/>
    </source>
</evidence>
<feature type="transmembrane region" description="Helical" evidence="1">
    <location>
        <begin position="108"/>
        <end position="125"/>
    </location>
</feature>